<feature type="region of interest" description="Disordered" evidence="1">
    <location>
        <begin position="136"/>
        <end position="162"/>
    </location>
</feature>
<keyword evidence="3" id="KW-1185">Reference proteome</keyword>
<evidence type="ECO:0000313" key="2">
    <source>
        <dbReference type="EMBL" id="CAJ2510013.1"/>
    </source>
</evidence>
<feature type="compositionally biased region" description="Acidic residues" evidence="1">
    <location>
        <begin position="152"/>
        <end position="162"/>
    </location>
</feature>
<reference evidence="2" key="1">
    <citation type="submission" date="2023-10" db="EMBL/GenBank/DDBJ databases">
        <authorList>
            <person name="Hackl T."/>
        </authorList>
    </citation>
    <scope>NUCLEOTIDE SEQUENCE</scope>
</reference>
<dbReference type="EMBL" id="CAUWAG010000013">
    <property type="protein sequence ID" value="CAJ2510013.1"/>
    <property type="molecule type" value="Genomic_DNA"/>
</dbReference>
<dbReference type="AlphaFoldDB" id="A0AAI8VS26"/>
<gene>
    <name evidence="2" type="ORF">KHLLAP_LOCUS10481</name>
</gene>
<evidence type="ECO:0000313" key="3">
    <source>
        <dbReference type="Proteomes" id="UP001295740"/>
    </source>
</evidence>
<protein>
    <submittedName>
        <fullName evidence="2">Uu.00g059130.m01.CDS01</fullName>
    </submittedName>
</protein>
<evidence type="ECO:0000256" key="1">
    <source>
        <dbReference type="SAM" id="MobiDB-lite"/>
    </source>
</evidence>
<sequence length="294" mass="33598">MATAAEVFAVYELLERILLHLPLRDLLVSQRINKDCFKIVRRSSGIKKALFLKASTTEYMARGSIYVRIAAKSTTSRCSLVMTGDDQRGVICPSANLPVFNPFTKLHRRMKDCAKARRQVADHRRAVFPSKLDEEDTQRLRLENGDGHVQEEGEERDEEEEKEVEINPEQMFLTQPPMLGFGLEIGEWLGRGIEDRWTELVSHWEIPGHGYCGRVDPKGVKIGFVLDVGPNKLHAPWPKYRDHVEFCVDAAEFDKMTPSWQTELSVDEGTGWDMLAKIQPAKGIEWASRSDEWE</sequence>
<proteinExistence type="predicted"/>
<dbReference type="Proteomes" id="UP001295740">
    <property type="component" value="Unassembled WGS sequence"/>
</dbReference>
<feature type="compositionally biased region" description="Basic and acidic residues" evidence="1">
    <location>
        <begin position="137"/>
        <end position="151"/>
    </location>
</feature>
<comment type="caution">
    <text evidence="2">The sequence shown here is derived from an EMBL/GenBank/DDBJ whole genome shotgun (WGS) entry which is preliminary data.</text>
</comment>
<accession>A0AAI8VS26</accession>
<name>A0AAI8VS26_9PEZI</name>
<organism evidence="2 3">
    <name type="scientific">Anthostomella pinea</name>
    <dbReference type="NCBI Taxonomy" id="933095"/>
    <lineage>
        <taxon>Eukaryota</taxon>
        <taxon>Fungi</taxon>
        <taxon>Dikarya</taxon>
        <taxon>Ascomycota</taxon>
        <taxon>Pezizomycotina</taxon>
        <taxon>Sordariomycetes</taxon>
        <taxon>Xylariomycetidae</taxon>
        <taxon>Xylariales</taxon>
        <taxon>Xylariaceae</taxon>
        <taxon>Anthostomella</taxon>
    </lineage>
</organism>